<dbReference type="PANTHER" id="PTHR48490:SF1">
    <property type="entry name" value="INTERLEUKIN-32"/>
    <property type="match status" value="1"/>
</dbReference>
<gene>
    <name evidence="1" type="ORF">QTO34_013443</name>
</gene>
<evidence type="ECO:0000313" key="2">
    <source>
        <dbReference type="Proteomes" id="UP001177744"/>
    </source>
</evidence>
<dbReference type="AlphaFoldDB" id="A0AA40LT24"/>
<dbReference type="Proteomes" id="UP001177744">
    <property type="component" value="Unassembled WGS sequence"/>
</dbReference>
<proteinExistence type="predicted"/>
<dbReference type="InterPro" id="IPR028067">
    <property type="entry name" value="IL-32"/>
</dbReference>
<reference evidence="1" key="1">
    <citation type="submission" date="2023-06" db="EMBL/GenBank/DDBJ databases">
        <title>Reference genome for the Northern bat (Eptesicus nilssonii), a most northern bat species.</title>
        <authorList>
            <person name="Laine V.N."/>
            <person name="Pulliainen A.T."/>
            <person name="Lilley T.M."/>
        </authorList>
    </citation>
    <scope>NUCLEOTIDE SEQUENCE</scope>
    <source>
        <strain evidence="1">BLF_Eptnil</strain>
        <tissue evidence="1">Kidney</tissue>
    </source>
</reference>
<dbReference type="Pfam" id="PF15225">
    <property type="entry name" value="IL32"/>
    <property type="match status" value="1"/>
</dbReference>
<sequence>MCYSKHTALDTFCDKLKPEEEDQVHIGLEELEDSIDEASLEILFDHWENNNQESAPLLPEQQQELRNRVRSRALPGHEDAGFLDRNQAQSRTLSRKIKQPKSREDRILQWAQKPGESFWERVLRLFQEMLSRLQKKWQDLLAWLQKKWASFVRTMEFVWSAIKDFCSVWHSTSPVYSSSKESHEVLEELSHTSQPFDSPLPRKNLLK</sequence>
<dbReference type="EMBL" id="JAULJE010000003">
    <property type="protein sequence ID" value="KAK1344745.1"/>
    <property type="molecule type" value="Genomic_DNA"/>
</dbReference>
<dbReference type="PANTHER" id="PTHR48490">
    <property type="entry name" value="INTERLEUKIN-32"/>
    <property type="match status" value="1"/>
</dbReference>
<evidence type="ECO:0000313" key="1">
    <source>
        <dbReference type="EMBL" id="KAK1344745.1"/>
    </source>
</evidence>
<keyword evidence="2" id="KW-1185">Reference proteome</keyword>
<comment type="caution">
    <text evidence="1">The sequence shown here is derived from an EMBL/GenBank/DDBJ whole genome shotgun (WGS) entry which is preliminary data.</text>
</comment>
<evidence type="ECO:0008006" key="3">
    <source>
        <dbReference type="Google" id="ProtNLM"/>
    </source>
</evidence>
<dbReference type="GO" id="GO:0006955">
    <property type="term" value="P:immune response"/>
    <property type="evidence" value="ECO:0007669"/>
    <property type="project" value="InterPro"/>
</dbReference>
<name>A0AA40LT24_CNENI</name>
<organism evidence="1 2">
    <name type="scientific">Cnephaeus nilssonii</name>
    <name type="common">Northern bat</name>
    <name type="synonym">Eptesicus nilssonii</name>
    <dbReference type="NCBI Taxonomy" id="3371016"/>
    <lineage>
        <taxon>Eukaryota</taxon>
        <taxon>Metazoa</taxon>
        <taxon>Chordata</taxon>
        <taxon>Craniata</taxon>
        <taxon>Vertebrata</taxon>
        <taxon>Euteleostomi</taxon>
        <taxon>Mammalia</taxon>
        <taxon>Eutheria</taxon>
        <taxon>Laurasiatheria</taxon>
        <taxon>Chiroptera</taxon>
        <taxon>Yangochiroptera</taxon>
        <taxon>Vespertilionidae</taxon>
        <taxon>Cnephaeus</taxon>
    </lineage>
</organism>
<protein>
    <recommendedName>
        <fullName evidence="3">Interleukin-32</fullName>
    </recommendedName>
</protein>
<accession>A0AA40LT24</accession>